<dbReference type="Proteomes" id="UP000637819">
    <property type="component" value="Chromosome"/>
</dbReference>
<dbReference type="InterPro" id="IPR018391">
    <property type="entry name" value="PQQ_b-propeller_rpt"/>
</dbReference>
<evidence type="ECO:0000313" key="4">
    <source>
        <dbReference type="Proteomes" id="UP000637819"/>
    </source>
</evidence>
<protein>
    <submittedName>
        <fullName evidence="3">PQQ-binding-like beta-propeller repeat protein</fullName>
    </submittedName>
</protein>
<dbReference type="PANTHER" id="PTHR34512:SF30">
    <property type="entry name" value="OUTER MEMBRANE PROTEIN ASSEMBLY FACTOR BAMB"/>
    <property type="match status" value="1"/>
</dbReference>
<dbReference type="InterPro" id="IPR011047">
    <property type="entry name" value="Quinoprotein_ADH-like_sf"/>
</dbReference>
<name>A0A8T8E4N1_9EURY</name>
<accession>A0A8T8E4N1</accession>
<dbReference type="AlphaFoldDB" id="A0A8T8E4N1"/>
<dbReference type="InterPro" id="IPR015943">
    <property type="entry name" value="WD40/YVTN_repeat-like_dom_sf"/>
</dbReference>
<evidence type="ECO:0000313" key="3">
    <source>
        <dbReference type="EMBL" id="QRV16835.1"/>
    </source>
</evidence>
<dbReference type="EMBL" id="CP069188">
    <property type="protein sequence ID" value="QRV16835.1"/>
    <property type="molecule type" value="Genomic_DNA"/>
</dbReference>
<evidence type="ECO:0000256" key="1">
    <source>
        <dbReference type="SAM" id="MobiDB-lite"/>
    </source>
</evidence>
<gene>
    <name evidence="3" type="ORF">JMJ58_08205</name>
</gene>
<dbReference type="Pfam" id="PF13360">
    <property type="entry name" value="PQQ_2"/>
    <property type="match status" value="2"/>
</dbReference>
<dbReference type="PANTHER" id="PTHR34512">
    <property type="entry name" value="CELL SURFACE PROTEIN"/>
    <property type="match status" value="1"/>
</dbReference>
<reference evidence="3 4" key="1">
    <citation type="submission" date="2021-01" db="EMBL/GenBank/DDBJ databases">
        <title>Genome Sequence and Methylation Pattern of Haloterrigena salifodinae BOL5-1, An Extremely Halophilic Archaeon from a Bolivian Salt Mine.</title>
        <authorList>
            <person name="DasSarma P."/>
            <person name="Anton B.P."/>
            <person name="DasSarma S.L."/>
            <person name="von Ehrenheim H.A.L."/>
            <person name="Martinez F.L."/>
            <person name="Guzman D."/>
            <person name="Roberts R.J."/>
            <person name="DasSarma S."/>
        </authorList>
    </citation>
    <scope>NUCLEOTIDE SEQUENCE [LARGE SCALE GENOMIC DNA]</scope>
    <source>
        <strain evidence="3 4">BOL5-1</strain>
    </source>
</reference>
<dbReference type="OrthoDB" id="145878at2157"/>
<feature type="domain" description="Pyrrolo-quinoline quinone repeat" evidence="2">
    <location>
        <begin position="190"/>
        <end position="392"/>
    </location>
</feature>
<dbReference type="GeneID" id="62875099"/>
<keyword evidence="4" id="KW-1185">Reference proteome</keyword>
<evidence type="ECO:0000259" key="2">
    <source>
        <dbReference type="Pfam" id="PF13360"/>
    </source>
</evidence>
<dbReference type="InterPro" id="IPR002372">
    <property type="entry name" value="PQQ_rpt_dom"/>
</dbReference>
<dbReference type="KEGG" id="hsal:JMJ58_08205"/>
<dbReference type="SUPFAM" id="SSF50998">
    <property type="entry name" value="Quinoprotein alcohol dehydrogenase-like"/>
    <property type="match status" value="1"/>
</dbReference>
<organism evidence="3 4">
    <name type="scientific">Haloterrigena salifodinae</name>
    <dbReference type="NCBI Taxonomy" id="2675099"/>
    <lineage>
        <taxon>Archaea</taxon>
        <taxon>Methanobacteriati</taxon>
        <taxon>Methanobacteriota</taxon>
        <taxon>Stenosarchaea group</taxon>
        <taxon>Halobacteria</taxon>
        <taxon>Halobacteriales</taxon>
        <taxon>Natrialbaceae</taxon>
        <taxon>Haloterrigena</taxon>
    </lineage>
</organism>
<feature type="domain" description="Pyrrolo-quinoline quinone repeat" evidence="2">
    <location>
        <begin position="94"/>
        <end position="164"/>
    </location>
</feature>
<dbReference type="Gene3D" id="2.130.10.10">
    <property type="entry name" value="YVTN repeat-like/Quinoprotein amine dehydrogenase"/>
    <property type="match status" value="2"/>
</dbReference>
<feature type="region of interest" description="Disordered" evidence="1">
    <location>
        <begin position="1"/>
        <end position="41"/>
    </location>
</feature>
<proteinExistence type="predicted"/>
<sequence length="397" mass="42085">MSDWNQFKGDPHRSGVSRDTAGPDRVTEVWTTDLDGPPGSPVFDRDTVFVGTRRGDCYALERETGRRRWTVETAGEVETAPVVGRDGLYLAVGDGTVRALDPRTGEQRWETELAGALESPLALSDGLLYAGHAAGLSALEAETGTPVWTHETETAVAGAPAVDRAADRERRGWGADPDETEIDLLSLDDAEMDEGVSDRDRVYVGTAAGTVIALEAGTGEKLWNAPTSGAVVDGPTVADGRVYVADEDGTLVAFHADTGQSWFTYEIQDGFTSSPTVLPGADATFVGAADGYLHVTDTTFGRRKLRGWLFSKKGVALDGPVRSSPVVAGDVLCIGDATGSLYGVDVSGDAEDCDLDWFVDLERGIAGTPALAADALFVGTDDGRLHCLEWESDRSTP</sequence>
<dbReference type="SMART" id="SM00564">
    <property type="entry name" value="PQQ"/>
    <property type="match status" value="7"/>
</dbReference>
<dbReference type="RefSeq" id="WP_204749004.1">
    <property type="nucleotide sequence ID" value="NZ_CP069188.1"/>
</dbReference>